<evidence type="ECO:0000313" key="2">
    <source>
        <dbReference type="Proteomes" id="UP000827721"/>
    </source>
</evidence>
<accession>A0ABQ8HTX2</accession>
<dbReference type="Gene3D" id="2.40.70.10">
    <property type="entry name" value="Acid Proteases"/>
    <property type="match status" value="1"/>
</dbReference>
<dbReference type="InterPro" id="IPR021109">
    <property type="entry name" value="Peptidase_aspartic_dom_sf"/>
</dbReference>
<reference evidence="1 2" key="1">
    <citation type="submission" date="2021-02" db="EMBL/GenBank/DDBJ databases">
        <title>Plant Genome Project.</title>
        <authorList>
            <person name="Zhang R.-G."/>
        </authorList>
    </citation>
    <scope>NUCLEOTIDE SEQUENCE [LARGE SCALE GENOMIC DNA]</scope>
    <source>
        <tissue evidence="1">Leaves</tissue>
    </source>
</reference>
<keyword evidence="2" id="KW-1185">Reference proteome</keyword>
<dbReference type="Pfam" id="PF08284">
    <property type="entry name" value="RVP_2"/>
    <property type="match status" value="1"/>
</dbReference>
<protein>
    <recommendedName>
        <fullName evidence="3">RVP_2 domain-containing protein</fullName>
    </recommendedName>
</protein>
<dbReference type="Proteomes" id="UP000827721">
    <property type="component" value="Unassembled WGS sequence"/>
</dbReference>
<name>A0ABQ8HTX2_9ROSI</name>
<evidence type="ECO:0008006" key="3">
    <source>
        <dbReference type="Google" id="ProtNLM"/>
    </source>
</evidence>
<gene>
    <name evidence="1" type="ORF">JRO89_XS07G0145600</name>
</gene>
<dbReference type="SUPFAM" id="SSF50630">
    <property type="entry name" value="Acid proteases"/>
    <property type="match status" value="1"/>
</dbReference>
<sequence length="205" mass="22789">MGSVRECQTQYEKLLAKVGYLPPNRQVSCFIGSLEDSIKTDVLVGCPTTISSAISHRCKKFFFIELCEEEGDSNIVIEGEDTEQTTLNNLPEISLHVISGLRASETMRVRGNIWRLSIIVLVDSGSTHNFIIEVLAKKFGLQPMQEGKFEVLVTFGERLSSQGKSKNVKLLLQGIPIVADFYLLPLEGYEIVLGTQWLQTLGPIV</sequence>
<evidence type="ECO:0000313" key="1">
    <source>
        <dbReference type="EMBL" id="KAH7567778.1"/>
    </source>
</evidence>
<comment type="caution">
    <text evidence="1">The sequence shown here is derived from an EMBL/GenBank/DDBJ whole genome shotgun (WGS) entry which is preliminary data.</text>
</comment>
<proteinExistence type="predicted"/>
<dbReference type="CDD" id="cd00303">
    <property type="entry name" value="retropepsin_like"/>
    <property type="match status" value="1"/>
</dbReference>
<organism evidence="1 2">
    <name type="scientific">Xanthoceras sorbifolium</name>
    <dbReference type="NCBI Taxonomy" id="99658"/>
    <lineage>
        <taxon>Eukaryota</taxon>
        <taxon>Viridiplantae</taxon>
        <taxon>Streptophyta</taxon>
        <taxon>Embryophyta</taxon>
        <taxon>Tracheophyta</taxon>
        <taxon>Spermatophyta</taxon>
        <taxon>Magnoliopsida</taxon>
        <taxon>eudicotyledons</taxon>
        <taxon>Gunneridae</taxon>
        <taxon>Pentapetalae</taxon>
        <taxon>rosids</taxon>
        <taxon>malvids</taxon>
        <taxon>Sapindales</taxon>
        <taxon>Sapindaceae</taxon>
        <taxon>Xanthoceroideae</taxon>
        <taxon>Xanthoceras</taxon>
    </lineage>
</organism>
<dbReference type="EMBL" id="JAFEMO010000007">
    <property type="protein sequence ID" value="KAH7567778.1"/>
    <property type="molecule type" value="Genomic_DNA"/>
</dbReference>